<keyword evidence="2" id="KW-0732">Signal</keyword>
<proteinExistence type="predicted"/>
<keyword evidence="1" id="KW-0472">Membrane</keyword>
<evidence type="ECO:0000256" key="1">
    <source>
        <dbReference type="SAM" id="Phobius"/>
    </source>
</evidence>
<keyword evidence="1" id="KW-0812">Transmembrane</keyword>
<gene>
    <name evidence="3" type="ORF">QWI16_16835</name>
</gene>
<sequence>MSTVVQLHSRSRRIKALAAAAAAGLMVAGSTALAQVDPAAVVSSITAADAVVIAIGSAVLGVLATILAFKLAKRLM</sequence>
<keyword evidence="1" id="KW-1133">Transmembrane helix</keyword>
<dbReference type="RefSeq" id="WP_302714926.1">
    <property type="nucleotide sequence ID" value="NZ_JAULRT010000062.1"/>
</dbReference>
<reference evidence="3" key="1">
    <citation type="submission" date="2023-07" db="EMBL/GenBank/DDBJ databases">
        <title>Gilvimarinus algae sp. nov., isolated from the surface of Kelp.</title>
        <authorList>
            <person name="Sun Y.Y."/>
            <person name="Gong Y."/>
            <person name="Du Z.J."/>
        </authorList>
    </citation>
    <scope>NUCLEOTIDE SEQUENCE</scope>
    <source>
        <strain evidence="3">SDUM040014</strain>
    </source>
</reference>
<accession>A0ABT8TIC1</accession>
<comment type="caution">
    <text evidence="3">The sequence shown here is derived from an EMBL/GenBank/DDBJ whole genome shotgun (WGS) entry which is preliminary data.</text>
</comment>
<keyword evidence="4" id="KW-1185">Reference proteome</keyword>
<dbReference type="InterPro" id="IPR008020">
    <property type="entry name" value="G8P"/>
</dbReference>
<name>A0ABT8TIC1_9GAMM</name>
<organism evidence="3 4">
    <name type="scientific">Gilvimarinus algae</name>
    <dbReference type="NCBI Taxonomy" id="3058037"/>
    <lineage>
        <taxon>Bacteria</taxon>
        <taxon>Pseudomonadati</taxon>
        <taxon>Pseudomonadota</taxon>
        <taxon>Gammaproteobacteria</taxon>
        <taxon>Cellvibrionales</taxon>
        <taxon>Cellvibrionaceae</taxon>
        <taxon>Gilvimarinus</taxon>
    </lineage>
</organism>
<evidence type="ECO:0000313" key="4">
    <source>
        <dbReference type="Proteomes" id="UP001168380"/>
    </source>
</evidence>
<dbReference type="EMBL" id="JAULRT010000062">
    <property type="protein sequence ID" value="MDO3383851.1"/>
    <property type="molecule type" value="Genomic_DNA"/>
</dbReference>
<feature type="signal peptide" evidence="2">
    <location>
        <begin position="1"/>
        <end position="34"/>
    </location>
</feature>
<evidence type="ECO:0000313" key="3">
    <source>
        <dbReference type="EMBL" id="MDO3383851.1"/>
    </source>
</evidence>
<dbReference type="Pfam" id="PF05356">
    <property type="entry name" value="Phage_Coat_B"/>
    <property type="match status" value="1"/>
</dbReference>
<dbReference type="Proteomes" id="UP001168380">
    <property type="component" value="Unassembled WGS sequence"/>
</dbReference>
<protein>
    <submittedName>
        <fullName evidence="3">Major capsid protein</fullName>
    </submittedName>
</protein>
<feature type="transmembrane region" description="Helical" evidence="1">
    <location>
        <begin position="50"/>
        <end position="72"/>
    </location>
</feature>
<feature type="chain" id="PRO_5045919205" evidence="2">
    <location>
        <begin position="35"/>
        <end position="76"/>
    </location>
</feature>
<evidence type="ECO:0000256" key="2">
    <source>
        <dbReference type="SAM" id="SignalP"/>
    </source>
</evidence>